<feature type="domain" description="NlpC/P60" evidence="6">
    <location>
        <begin position="237"/>
        <end position="372"/>
    </location>
</feature>
<dbReference type="EMBL" id="UHJJ01000002">
    <property type="protein sequence ID" value="SUQ12923.1"/>
    <property type="molecule type" value="Genomic_DNA"/>
</dbReference>
<dbReference type="InterPro" id="IPR038765">
    <property type="entry name" value="Papain-like_cys_pep_sf"/>
</dbReference>
<comment type="similarity">
    <text evidence="1">Belongs to the peptidase C40 family.</text>
</comment>
<dbReference type="CDD" id="cd12797">
    <property type="entry name" value="M23_peptidase"/>
    <property type="match status" value="1"/>
</dbReference>
<keyword evidence="8" id="KW-1185">Reference proteome</keyword>
<evidence type="ECO:0000259" key="6">
    <source>
        <dbReference type="PROSITE" id="PS51935"/>
    </source>
</evidence>
<proteinExistence type="inferred from homology"/>
<dbReference type="GO" id="GO:0004222">
    <property type="term" value="F:metalloendopeptidase activity"/>
    <property type="evidence" value="ECO:0007669"/>
    <property type="project" value="TreeGrafter"/>
</dbReference>
<evidence type="ECO:0000313" key="8">
    <source>
        <dbReference type="Proteomes" id="UP000254051"/>
    </source>
</evidence>
<dbReference type="InterPro" id="IPR000064">
    <property type="entry name" value="NLP_P60_dom"/>
</dbReference>
<keyword evidence="5" id="KW-1133">Transmembrane helix</keyword>
<keyword evidence="5" id="KW-0812">Transmembrane</keyword>
<dbReference type="Gene3D" id="3.90.1720.10">
    <property type="entry name" value="endopeptidase domain like (from Nostoc punctiforme)"/>
    <property type="match status" value="1"/>
</dbReference>
<dbReference type="RefSeq" id="WP_109708940.1">
    <property type="nucleotide sequence ID" value="NZ_QGDS01000002.1"/>
</dbReference>
<evidence type="ECO:0000256" key="3">
    <source>
        <dbReference type="ARBA" id="ARBA00022801"/>
    </source>
</evidence>
<dbReference type="Pfam" id="PF00877">
    <property type="entry name" value="NLPC_P60"/>
    <property type="match status" value="1"/>
</dbReference>
<protein>
    <submittedName>
        <fullName evidence="7">Murein DD-endopeptidase MepM and murein hydrolase activator NlpD, contain LysM domain</fullName>
    </submittedName>
</protein>
<organism evidence="7 8">
    <name type="scientific">Faecalicatena contorta</name>
    <dbReference type="NCBI Taxonomy" id="39482"/>
    <lineage>
        <taxon>Bacteria</taxon>
        <taxon>Bacillati</taxon>
        <taxon>Bacillota</taxon>
        <taxon>Clostridia</taxon>
        <taxon>Lachnospirales</taxon>
        <taxon>Lachnospiraceae</taxon>
        <taxon>Faecalicatena</taxon>
    </lineage>
</organism>
<evidence type="ECO:0000256" key="5">
    <source>
        <dbReference type="SAM" id="Phobius"/>
    </source>
</evidence>
<dbReference type="Proteomes" id="UP000254051">
    <property type="component" value="Unassembled WGS sequence"/>
</dbReference>
<keyword evidence="3 7" id="KW-0378">Hydrolase</keyword>
<keyword evidence="5" id="KW-0472">Membrane</keyword>
<dbReference type="PANTHER" id="PTHR21666:SF270">
    <property type="entry name" value="MUREIN HYDROLASE ACTIVATOR ENVC"/>
    <property type="match status" value="1"/>
</dbReference>
<dbReference type="AlphaFoldDB" id="A0A316AMV9"/>
<dbReference type="GO" id="GO:0008234">
    <property type="term" value="F:cysteine-type peptidase activity"/>
    <property type="evidence" value="ECO:0007669"/>
    <property type="project" value="UniProtKB-KW"/>
</dbReference>
<evidence type="ECO:0000256" key="2">
    <source>
        <dbReference type="ARBA" id="ARBA00022670"/>
    </source>
</evidence>
<dbReference type="GO" id="GO:0006508">
    <property type="term" value="P:proteolysis"/>
    <property type="evidence" value="ECO:0007669"/>
    <property type="project" value="UniProtKB-KW"/>
</dbReference>
<evidence type="ECO:0000313" key="7">
    <source>
        <dbReference type="EMBL" id="SUQ12923.1"/>
    </source>
</evidence>
<keyword evidence="4" id="KW-0788">Thiol protease</keyword>
<evidence type="ECO:0000256" key="4">
    <source>
        <dbReference type="ARBA" id="ARBA00022807"/>
    </source>
</evidence>
<dbReference type="PANTHER" id="PTHR21666">
    <property type="entry name" value="PEPTIDASE-RELATED"/>
    <property type="match status" value="1"/>
</dbReference>
<dbReference type="OrthoDB" id="5623881at2"/>
<dbReference type="InterPro" id="IPR011055">
    <property type="entry name" value="Dup_hybrid_motif"/>
</dbReference>
<gene>
    <name evidence="7" type="ORF">SAMN05216529_102139</name>
</gene>
<dbReference type="PROSITE" id="PS51935">
    <property type="entry name" value="NLPC_P60"/>
    <property type="match status" value="1"/>
</dbReference>
<dbReference type="SUPFAM" id="SSF51261">
    <property type="entry name" value="Duplicated hybrid motif"/>
    <property type="match status" value="1"/>
</dbReference>
<reference evidence="8" key="1">
    <citation type="submission" date="2017-07" db="EMBL/GenBank/DDBJ databases">
        <authorList>
            <person name="Varghese N."/>
            <person name="Submissions S."/>
        </authorList>
    </citation>
    <scope>NUCLEOTIDE SEQUENCE [LARGE SCALE GENOMIC DNA]</scope>
    <source>
        <strain evidence="8">NLAE-zl-C134</strain>
    </source>
</reference>
<dbReference type="InterPro" id="IPR016047">
    <property type="entry name" value="M23ase_b-sheet_dom"/>
</dbReference>
<dbReference type="Gene3D" id="2.70.70.10">
    <property type="entry name" value="Glucose Permease (Domain IIA)"/>
    <property type="match status" value="1"/>
</dbReference>
<keyword evidence="2" id="KW-0645">Protease</keyword>
<dbReference type="Pfam" id="PF01551">
    <property type="entry name" value="Peptidase_M23"/>
    <property type="match status" value="1"/>
</dbReference>
<dbReference type="InterPro" id="IPR050570">
    <property type="entry name" value="Cell_wall_metabolism_enzyme"/>
</dbReference>
<dbReference type="SUPFAM" id="SSF54001">
    <property type="entry name" value="Cysteine proteinases"/>
    <property type="match status" value="1"/>
</dbReference>
<accession>A0A316AMV9</accession>
<name>A0A316AMV9_9FIRM</name>
<evidence type="ECO:0000256" key="1">
    <source>
        <dbReference type="ARBA" id="ARBA00007074"/>
    </source>
</evidence>
<feature type="transmembrane region" description="Helical" evidence="5">
    <location>
        <begin position="27"/>
        <end position="50"/>
    </location>
</feature>
<sequence>MADPATITAVAKAAAAALSDERTRKTIGWVIVAVLSPLILVIVLVCSLLSGTTSHNNTAVELCFHGGVIPASMPAEYREYIGDMRQSFTLIDNAIADVNAEMEGGDSLDDYRVKAIFYSLFFGQRDAAPISRHAAREFADCFVTYEERTRTVQNEDGTTSEETYTVAVPIDSLPAVYNNIRTLFGRAVTYEDQANANEIYYRARYGTGAHLEGDGSGLWEDWTPDQIDGFYSDLPVGEAGAEAVRLGLSRLGDPYSQELRGQGSYTDCSYLVQWVYKKLGVNLPGTAAAQGKYCVDNGLTIPKSSLAPGDLVFWSHEPNGRFMNITHVGIYAGDGKVVDASSSKGQVVYRDLFDSGKQVLYARPYAEAPESSASGFVSPLGKNWRSMVTSEFGGRTDPLTGQWAGHSGIDLGASKGTSIRAAQTGTVKTVVYGSTGYGYYLTIDHGGGLVTLYGHCSQILVREGQTVKAGETVAKVGSTGRSTGNHLHFEVRVNGVKQNPRNYLP</sequence>